<dbReference type="Proteomes" id="UP000315010">
    <property type="component" value="Unassembled WGS sequence"/>
</dbReference>
<proteinExistence type="predicted"/>
<dbReference type="OrthoDB" id="9812729at2"/>
<reference evidence="3 4" key="1">
    <citation type="submission" date="2019-02" db="EMBL/GenBank/DDBJ databases">
        <title>Deep-cultivation of Planctomycetes and their phenomic and genomic characterization uncovers novel biology.</title>
        <authorList>
            <person name="Wiegand S."/>
            <person name="Jogler M."/>
            <person name="Boedeker C."/>
            <person name="Pinto D."/>
            <person name="Vollmers J."/>
            <person name="Rivas-Marin E."/>
            <person name="Kohn T."/>
            <person name="Peeters S.H."/>
            <person name="Heuer A."/>
            <person name="Rast P."/>
            <person name="Oberbeckmann S."/>
            <person name="Bunk B."/>
            <person name="Jeske O."/>
            <person name="Meyerdierks A."/>
            <person name="Storesund J.E."/>
            <person name="Kallscheuer N."/>
            <person name="Luecker S."/>
            <person name="Lage O.M."/>
            <person name="Pohl T."/>
            <person name="Merkel B.J."/>
            <person name="Hornburger P."/>
            <person name="Mueller R.-W."/>
            <person name="Bruemmer F."/>
            <person name="Labrenz M."/>
            <person name="Spormann A.M."/>
            <person name="Op Den Camp H."/>
            <person name="Overmann J."/>
            <person name="Amann R."/>
            <person name="Jetten M.S.M."/>
            <person name="Mascher T."/>
            <person name="Medema M.H."/>
            <person name="Devos D.P."/>
            <person name="Kaster A.-K."/>
            <person name="Ovreas L."/>
            <person name="Rohde M."/>
            <person name="Galperin M.Y."/>
            <person name="Jogler C."/>
        </authorList>
    </citation>
    <scope>NUCLEOTIDE SEQUENCE [LARGE SCALE GENOMIC DNA]</scope>
    <source>
        <strain evidence="3 4">CA13</strain>
    </source>
</reference>
<feature type="transmembrane region" description="Helical" evidence="1">
    <location>
        <begin position="20"/>
        <end position="39"/>
    </location>
</feature>
<evidence type="ECO:0000259" key="2">
    <source>
        <dbReference type="Pfam" id="PF01882"/>
    </source>
</evidence>
<comment type="caution">
    <text evidence="3">The sequence shown here is derived from an EMBL/GenBank/DDBJ whole genome shotgun (WGS) entry which is preliminary data.</text>
</comment>
<organism evidence="3 4">
    <name type="scientific">Novipirellula herctigrandis</name>
    <dbReference type="NCBI Taxonomy" id="2527986"/>
    <lineage>
        <taxon>Bacteria</taxon>
        <taxon>Pseudomonadati</taxon>
        <taxon>Planctomycetota</taxon>
        <taxon>Planctomycetia</taxon>
        <taxon>Pirellulales</taxon>
        <taxon>Pirellulaceae</taxon>
        <taxon>Novipirellula</taxon>
    </lineage>
</organism>
<sequence length="418" mass="46978">MKPLRNQSLNSPHYRRKIRFTRLGAHFLFVGCFALFGGALRGFNLLLVIAGVLVGALLMQWRWSRSSLVALSIQRRLPEEVFAGQSFKIKYKIRNHSQWMTLWMLRVTDLVSSSNEIGLLDVKATQERIRRGTEASCEVERVARARGLWNFGPIAVSSSFPLDLMTCQIVNEQPETLTVYPKLVKLRRGWQRVLLSDQGGVAKTSQQSGRSEGEFFALRQWQHGDILRWIHWRSTARMNEPVVCQYDQPRRYDLCLLVDAYLPEGSDDESVEAAISFVATVALQLGASGSNRMVVAVAGAEAAAAPAGGTIEDQRRLLRVLAVSKPTARPVIVEALEKAKAVTGRFRNVLVVSPRSQDAAIAAMDDDTYQTIEPFQRRDSLKWINITESEHQLFDFRGKSKPNLEKSRLSPVLKATRG</sequence>
<dbReference type="Pfam" id="PF01882">
    <property type="entry name" value="DUF58"/>
    <property type="match status" value="1"/>
</dbReference>
<gene>
    <name evidence="3" type="ORF">CA13_63020</name>
</gene>
<evidence type="ECO:0000313" key="3">
    <source>
        <dbReference type="EMBL" id="TWT84821.1"/>
    </source>
</evidence>
<protein>
    <recommendedName>
        <fullName evidence="2">DUF58 domain-containing protein</fullName>
    </recommendedName>
</protein>
<evidence type="ECO:0000313" key="4">
    <source>
        <dbReference type="Proteomes" id="UP000315010"/>
    </source>
</evidence>
<keyword evidence="4" id="KW-1185">Reference proteome</keyword>
<dbReference type="PANTHER" id="PTHR34351:SF1">
    <property type="entry name" value="SLR1927 PROTEIN"/>
    <property type="match status" value="1"/>
</dbReference>
<dbReference type="RefSeq" id="WP_146402714.1">
    <property type="nucleotide sequence ID" value="NZ_SJPJ01000001.1"/>
</dbReference>
<keyword evidence="1" id="KW-1133">Transmembrane helix</keyword>
<keyword evidence="1" id="KW-0812">Transmembrane</keyword>
<dbReference type="AlphaFoldDB" id="A0A5C5ZDB3"/>
<evidence type="ECO:0000256" key="1">
    <source>
        <dbReference type="SAM" id="Phobius"/>
    </source>
</evidence>
<name>A0A5C5ZDB3_9BACT</name>
<feature type="domain" description="DUF58" evidence="2">
    <location>
        <begin position="218"/>
        <end position="353"/>
    </location>
</feature>
<accession>A0A5C5ZDB3</accession>
<dbReference type="InterPro" id="IPR002881">
    <property type="entry name" value="DUF58"/>
</dbReference>
<keyword evidence="1" id="KW-0472">Membrane</keyword>
<dbReference type="PANTHER" id="PTHR34351">
    <property type="entry name" value="SLR1927 PROTEIN-RELATED"/>
    <property type="match status" value="1"/>
</dbReference>
<dbReference type="EMBL" id="SJPJ01000001">
    <property type="protein sequence ID" value="TWT84821.1"/>
    <property type="molecule type" value="Genomic_DNA"/>
</dbReference>